<evidence type="ECO:0000256" key="2">
    <source>
        <dbReference type="SAM" id="MobiDB-lite"/>
    </source>
</evidence>
<dbReference type="GO" id="GO:0008270">
    <property type="term" value="F:zinc ion binding"/>
    <property type="evidence" value="ECO:0007669"/>
    <property type="project" value="InterPro"/>
</dbReference>
<dbReference type="VEuPathDB" id="FungiDB:JI435_128960"/>
<dbReference type="SUPFAM" id="SSF57701">
    <property type="entry name" value="Zn2/Cys6 DNA-binding domain"/>
    <property type="match status" value="1"/>
</dbReference>
<protein>
    <recommendedName>
        <fullName evidence="3">Zn(2)-C6 fungal-type domain-containing protein</fullName>
    </recommendedName>
</protein>
<dbReference type="PROSITE" id="PS50048">
    <property type="entry name" value="ZN2_CY6_FUNGAL_2"/>
    <property type="match status" value="1"/>
</dbReference>
<dbReference type="InterPro" id="IPR036864">
    <property type="entry name" value="Zn2-C6_fun-type_DNA-bd_sf"/>
</dbReference>
<keyword evidence="1" id="KW-0539">Nucleus</keyword>
<organism evidence="4 5">
    <name type="scientific">Phaeosphaeria nodorum (strain SN15 / ATCC MYA-4574 / FGSC 10173)</name>
    <name type="common">Glume blotch fungus</name>
    <name type="synonym">Parastagonospora nodorum</name>
    <dbReference type="NCBI Taxonomy" id="321614"/>
    <lineage>
        <taxon>Eukaryota</taxon>
        <taxon>Fungi</taxon>
        <taxon>Dikarya</taxon>
        <taxon>Ascomycota</taxon>
        <taxon>Pezizomycotina</taxon>
        <taxon>Dothideomycetes</taxon>
        <taxon>Pleosporomycetidae</taxon>
        <taxon>Pleosporales</taxon>
        <taxon>Pleosporineae</taxon>
        <taxon>Phaeosphaeriaceae</taxon>
        <taxon>Parastagonospora</taxon>
    </lineage>
</organism>
<dbReference type="OrthoDB" id="2328572at2759"/>
<accession>A0A7U2I837</accession>
<dbReference type="SMART" id="SM00066">
    <property type="entry name" value="GAL4"/>
    <property type="match status" value="1"/>
</dbReference>
<feature type="region of interest" description="Disordered" evidence="2">
    <location>
        <begin position="139"/>
        <end position="160"/>
    </location>
</feature>
<dbReference type="PROSITE" id="PS00463">
    <property type="entry name" value="ZN2_CY6_FUNGAL_1"/>
    <property type="match status" value="1"/>
</dbReference>
<evidence type="ECO:0000313" key="5">
    <source>
        <dbReference type="Proteomes" id="UP000663193"/>
    </source>
</evidence>
<sequence length="429" mass="47920">LKFIKQTDPVAAVSRRSHDKMRVACLFCRSRKARCAGGGKRCQRCVGMNIECVYPDSRRQQQKNKDRRITENQHADYSMNTMPCDSFSDAILSAENIRMEYDENFTLDGLDHSGFDDNHINENISTPWTWSTTTPCSYNSEASSKTSGNTAHESAMTGSESSSSIVARSATALFPLSSSMDQSLEAQLLGGYTLTEGPIDSGPLDMQLLDTTMTWATYSGSFMDTTCDPLALTSPENEPELGDSSCHCLLYSITFLECLASDSVSRENRMDTLLAEFREAMEKLYVFLACKCCATSLEQNMLLAKAIRQISLICAKIANSFKALYLHHKKDKKNNTNSSFQQESGLDSSPAAFCSVNILVSSYRVNSREMLFLLDSLVTLHVSEFQEHIDKLKERSRNHLHQDLARALKEAEAYLEQAKETMRICMALG</sequence>
<evidence type="ECO:0000256" key="1">
    <source>
        <dbReference type="ARBA" id="ARBA00023242"/>
    </source>
</evidence>
<dbReference type="InterPro" id="IPR001138">
    <property type="entry name" value="Zn2Cys6_DnaBD"/>
</dbReference>
<evidence type="ECO:0000313" key="4">
    <source>
        <dbReference type="EMBL" id="QRD04162.1"/>
    </source>
</evidence>
<name>A0A7U2I837_PHANO</name>
<dbReference type="EMBL" id="CP069038">
    <property type="protein sequence ID" value="QRD04162.1"/>
    <property type="molecule type" value="Genomic_DNA"/>
</dbReference>
<dbReference type="Gene3D" id="4.10.240.10">
    <property type="entry name" value="Zn(2)-C6 fungal-type DNA-binding domain"/>
    <property type="match status" value="1"/>
</dbReference>
<dbReference type="PANTHER" id="PTHR47431">
    <property type="entry name" value="ZN(II)2CYS6 TRANSCRIPTION FACTOR (EUROFUNG)-RELATED"/>
    <property type="match status" value="1"/>
</dbReference>
<reference evidence="5" key="1">
    <citation type="journal article" date="2021" name="BMC Genomics">
        <title>Chromosome-level genome assembly and manually-curated proteome of model necrotroph Parastagonospora nodorum Sn15 reveals a genome-wide trove of candidate effector homologs, and redundancy of virulence-related functions within an accessory chromosome.</title>
        <authorList>
            <person name="Bertazzoni S."/>
            <person name="Jones D.A.B."/>
            <person name="Phan H.T."/>
            <person name="Tan K.-C."/>
            <person name="Hane J.K."/>
        </authorList>
    </citation>
    <scope>NUCLEOTIDE SEQUENCE [LARGE SCALE GENOMIC DNA]</scope>
    <source>
        <strain evidence="5">SN15 / ATCC MYA-4574 / FGSC 10173)</strain>
    </source>
</reference>
<dbReference type="GO" id="GO:0000981">
    <property type="term" value="F:DNA-binding transcription factor activity, RNA polymerase II-specific"/>
    <property type="evidence" value="ECO:0007669"/>
    <property type="project" value="InterPro"/>
</dbReference>
<feature type="compositionally biased region" description="Polar residues" evidence="2">
    <location>
        <begin position="139"/>
        <end position="158"/>
    </location>
</feature>
<proteinExistence type="predicted"/>
<dbReference type="Proteomes" id="UP000663193">
    <property type="component" value="Chromosome 16"/>
</dbReference>
<gene>
    <name evidence="4" type="ORF">JI435_128960</name>
</gene>
<feature type="non-terminal residue" evidence="4">
    <location>
        <position position="1"/>
    </location>
</feature>
<dbReference type="CDD" id="cd00067">
    <property type="entry name" value="GAL4"/>
    <property type="match status" value="1"/>
</dbReference>
<evidence type="ECO:0000259" key="3">
    <source>
        <dbReference type="PROSITE" id="PS50048"/>
    </source>
</evidence>
<dbReference type="AlphaFoldDB" id="A0A7U2I837"/>
<feature type="domain" description="Zn(2)-C6 fungal-type" evidence="3">
    <location>
        <begin position="24"/>
        <end position="54"/>
    </location>
</feature>
<dbReference type="Pfam" id="PF00172">
    <property type="entry name" value="Zn_clus"/>
    <property type="match status" value="1"/>
</dbReference>
<dbReference type="PANTHER" id="PTHR47431:SF1">
    <property type="entry name" value="ZN(II)2CYS6 TRANSCRIPTION FACTOR (EUROFUNG)"/>
    <property type="match status" value="1"/>
</dbReference>
<keyword evidence="5" id="KW-1185">Reference proteome</keyword>